<keyword evidence="3" id="KW-0067">ATP-binding</keyword>
<keyword evidence="1" id="KW-0808">Transferase</keyword>
<evidence type="ECO:0000256" key="1">
    <source>
        <dbReference type="ARBA" id="ARBA00022527"/>
    </source>
</evidence>
<keyword evidence="1" id="KW-0418">Kinase</keyword>
<dbReference type="GO" id="GO:0005524">
    <property type="term" value="F:ATP binding"/>
    <property type="evidence" value="ECO:0007669"/>
    <property type="project" value="UniProtKB-KW"/>
</dbReference>
<feature type="domain" description="Protein kinase" evidence="5">
    <location>
        <begin position="380"/>
        <end position="781"/>
    </location>
</feature>
<comment type="caution">
    <text evidence="6">The sequence shown here is derived from an EMBL/GenBank/DDBJ whole genome shotgun (WGS) entry which is preliminary data.</text>
</comment>
<dbReference type="PANTHER" id="PTHR24055">
    <property type="entry name" value="MITOGEN-ACTIVATED PROTEIN KINASE"/>
    <property type="match status" value="1"/>
</dbReference>
<dbReference type="SMART" id="SM00220">
    <property type="entry name" value="S_TKc"/>
    <property type="match status" value="1"/>
</dbReference>
<dbReference type="EMBL" id="JAAAHY010002375">
    <property type="protein sequence ID" value="KAF9944629.1"/>
    <property type="molecule type" value="Genomic_DNA"/>
</dbReference>
<evidence type="ECO:0000313" key="6">
    <source>
        <dbReference type="EMBL" id="KAF9944629.1"/>
    </source>
</evidence>
<organism evidence="6 7">
    <name type="scientific">Mortierella alpina</name>
    <name type="common">Oleaginous fungus</name>
    <name type="synonym">Mortierella renispora</name>
    <dbReference type="NCBI Taxonomy" id="64518"/>
    <lineage>
        <taxon>Eukaryota</taxon>
        <taxon>Fungi</taxon>
        <taxon>Fungi incertae sedis</taxon>
        <taxon>Mucoromycota</taxon>
        <taxon>Mortierellomycotina</taxon>
        <taxon>Mortierellomycetes</taxon>
        <taxon>Mortierellales</taxon>
        <taxon>Mortierellaceae</taxon>
        <taxon>Mortierella</taxon>
    </lineage>
</organism>
<feature type="region of interest" description="Disordered" evidence="4">
    <location>
        <begin position="401"/>
        <end position="429"/>
    </location>
</feature>
<dbReference type="SUPFAM" id="SSF56112">
    <property type="entry name" value="Protein kinase-like (PK-like)"/>
    <property type="match status" value="1"/>
</dbReference>
<feature type="compositionally biased region" description="Low complexity" evidence="4">
    <location>
        <begin position="652"/>
        <end position="669"/>
    </location>
</feature>
<dbReference type="AlphaFoldDB" id="A0A9P6IR83"/>
<feature type="region of interest" description="Disordered" evidence="4">
    <location>
        <begin position="116"/>
        <end position="242"/>
    </location>
</feature>
<reference evidence="6" key="1">
    <citation type="journal article" date="2020" name="Fungal Divers.">
        <title>Resolving the Mortierellaceae phylogeny through synthesis of multi-gene phylogenetics and phylogenomics.</title>
        <authorList>
            <person name="Vandepol N."/>
            <person name="Liber J."/>
            <person name="Desiro A."/>
            <person name="Na H."/>
            <person name="Kennedy M."/>
            <person name="Barry K."/>
            <person name="Grigoriev I.V."/>
            <person name="Miller A.N."/>
            <person name="O'Donnell K."/>
            <person name="Stajich J.E."/>
            <person name="Bonito G."/>
        </authorList>
    </citation>
    <scope>NUCLEOTIDE SEQUENCE</scope>
    <source>
        <strain evidence="6">CK1249</strain>
    </source>
</reference>
<feature type="compositionally biased region" description="Low complexity" evidence="4">
    <location>
        <begin position="220"/>
        <end position="233"/>
    </location>
</feature>
<dbReference type="PROSITE" id="PS50011">
    <property type="entry name" value="PROTEIN_KINASE_DOM"/>
    <property type="match status" value="1"/>
</dbReference>
<gene>
    <name evidence="6" type="ORF">BGZ70_004477</name>
</gene>
<name>A0A9P6IR83_MORAP</name>
<sequence length="781" mass="83966">MASNSAAAPGGGVLPVPGGSKTSDGDDKTRAGTIAATLPAAPLGTVNLGGSGSNHNIPASGAGGSDGAGGPFATDEYNHNHHGGPSGPSDGAAPIANKHRRKESINLSKVVNVPIYGDDHATHGNSSTSVNSHHTSESKRPSGAKFFGSGKDYQVPGRRPSPTLPAGPLPITATGPKEEVGDSLLESVEVTQNDDDTSSSKKKAAVQHANKDARKEISKSSKTTTTVTSGTHTDVNPGEPQEILSTEDASDMELHGHARFESSTSSGMTDSSSVLYPGRITTSSSASSISPSSPTKAMLVVGGMAAAGGAASAIMTESSTSKQTQNPQEIIEHRPAQTTTNKTITLTLKIVRYERSDASLAVPTAAPGTLMFNQVEMVSGAPEIRISGSAFSHVRDVSKMNSKEENLPSPVVPGPSGAIDNSESEPRERSLRWMKNGDQWKREAGMLQQLKSDHIVEIFKLYTLPTFAEYRFVSVMGPFTRTLDSYIRERENIRSLDYHPTPAAESLAKQGPLTSPEIKSLTESIASALKWCHDKDVVHLNLSPASIFLQEYYSEPDGQGGYRFSSYSTYSGKSYGDTTATDSEAPRLTQQWKLWNFSHARFVGEAVDLSMEKTRYTAPEILAASRHHRHEETKSTTTTEVEDSNNDGTLVTKTTTTSTSEGAASSSQETGKLMAAIPMDMWSLGQIVYEMHAKQPMFTSSTDAIDKLTLVWDAQDDDDDGDLDKAKTHERVRHQLEEQAQKIEQIDDFTAHEAIKELLEMDPERRLKHEGLLTLYFGYPE</sequence>
<evidence type="ECO:0000256" key="2">
    <source>
        <dbReference type="ARBA" id="ARBA00022741"/>
    </source>
</evidence>
<dbReference type="Proteomes" id="UP000738359">
    <property type="component" value="Unassembled WGS sequence"/>
</dbReference>
<feature type="region of interest" description="Disordered" evidence="4">
    <location>
        <begin position="1"/>
        <end position="95"/>
    </location>
</feature>
<feature type="compositionally biased region" description="Basic and acidic residues" evidence="4">
    <location>
        <begin position="209"/>
        <end position="219"/>
    </location>
</feature>
<accession>A0A9P6IR83</accession>
<evidence type="ECO:0000259" key="5">
    <source>
        <dbReference type="PROSITE" id="PS50011"/>
    </source>
</evidence>
<feature type="compositionally biased region" description="Low complexity" evidence="4">
    <location>
        <begin position="123"/>
        <end position="133"/>
    </location>
</feature>
<protein>
    <recommendedName>
        <fullName evidence="5">Protein kinase domain-containing protein</fullName>
    </recommendedName>
</protein>
<dbReference type="InterPro" id="IPR011009">
    <property type="entry name" value="Kinase-like_dom_sf"/>
</dbReference>
<feature type="compositionally biased region" description="Gly residues" evidence="4">
    <location>
        <begin position="61"/>
        <end position="70"/>
    </location>
</feature>
<evidence type="ECO:0000256" key="3">
    <source>
        <dbReference type="ARBA" id="ARBA00022840"/>
    </source>
</evidence>
<dbReference type="GO" id="GO:0004674">
    <property type="term" value="F:protein serine/threonine kinase activity"/>
    <property type="evidence" value="ECO:0007669"/>
    <property type="project" value="UniProtKB-KW"/>
</dbReference>
<dbReference type="OrthoDB" id="2440121at2759"/>
<proteinExistence type="predicted"/>
<dbReference type="InterPro" id="IPR050117">
    <property type="entry name" value="MAPK"/>
</dbReference>
<feature type="region of interest" description="Disordered" evidence="4">
    <location>
        <begin position="626"/>
        <end position="669"/>
    </location>
</feature>
<dbReference type="InterPro" id="IPR000719">
    <property type="entry name" value="Prot_kinase_dom"/>
</dbReference>
<dbReference type="Gene3D" id="1.10.510.10">
    <property type="entry name" value="Transferase(Phosphotransferase) domain 1"/>
    <property type="match status" value="1"/>
</dbReference>
<keyword evidence="7" id="KW-1185">Reference proteome</keyword>
<keyword evidence="1" id="KW-0723">Serine/threonine-protein kinase</keyword>
<keyword evidence="2" id="KW-0547">Nucleotide-binding</keyword>
<evidence type="ECO:0000313" key="7">
    <source>
        <dbReference type="Proteomes" id="UP000738359"/>
    </source>
</evidence>
<evidence type="ECO:0000256" key="4">
    <source>
        <dbReference type="SAM" id="MobiDB-lite"/>
    </source>
</evidence>